<gene>
    <name evidence="2" type="ORF">GGP61_001371</name>
</gene>
<reference evidence="2" key="1">
    <citation type="submission" date="2022-08" db="EMBL/GenBank/DDBJ databases">
        <title>Genomic Encyclopedia of Type Strains, Phase V (KMG-V): Genome sequencing to study the core and pangenomes of soil and plant-associated prokaryotes.</title>
        <authorList>
            <person name="Whitman W."/>
        </authorList>
    </citation>
    <scope>NUCLEOTIDE SEQUENCE</scope>
    <source>
        <strain evidence="2">SP3049</strain>
    </source>
</reference>
<sequence length="188" mass="21474">MEAIAKRQTEVPDTLVEARIEAAAEVGPGPLHTHPARRVNCHGVFREVDFDLRMTREKGAGTRAEIRVIEDIQGWFVATSWTLERGQYRGSSAPLSIHDQPLDSRAEALEEGRERILRATRQAAENDHRSVEKAKREAAEIHEWVRKAIEQPEWFHKMTPDDIGTKDGGRKDEEKDDQKRSGRQESLF</sequence>
<dbReference type="EMBL" id="JANUAE010000004">
    <property type="protein sequence ID" value="MCS3709767.1"/>
    <property type="molecule type" value="Genomic_DNA"/>
</dbReference>
<accession>A0A9X2TER7</accession>
<dbReference type="Proteomes" id="UP001155057">
    <property type="component" value="Unassembled WGS sequence"/>
</dbReference>
<proteinExistence type="predicted"/>
<evidence type="ECO:0000313" key="3">
    <source>
        <dbReference type="Proteomes" id="UP001155057"/>
    </source>
</evidence>
<evidence type="ECO:0000256" key="1">
    <source>
        <dbReference type="SAM" id="MobiDB-lite"/>
    </source>
</evidence>
<protein>
    <submittedName>
        <fullName evidence="2">Uncharacterized protein</fullName>
    </submittedName>
</protein>
<feature type="region of interest" description="Disordered" evidence="1">
    <location>
        <begin position="152"/>
        <end position="188"/>
    </location>
</feature>
<evidence type="ECO:0000313" key="2">
    <source>
        <dbReference type="EMBL" id="MCS3709767.1"/>
    </source>
</evidence>
<dbReference type="RefSeq" id="WP_259123601.1">
    <property type="nucleotide sequence ID" value="NZ_JANTZO010000005.1"/>
</dbReference>
<comment type="caution">
    <text evidence="2">The sequence shown here is derived from an EMBL/GenBank/DDBJ whole genome shotgun (WGS) entry which is preliminary data.</text>
</comment>
<dbReference type="AlphaFoldDB" id="A0A9X2TER7"/>
<name>A0A9X2TER7_9BACT</name>
<organism evidence="2 3">
    <name type="scientific">Salinibacter ruber</name>
    <dbReference type="NCBI Taxonomy" id="146919"/>
    <lineage>
        <taxon>Bacteria</taxon>
        <taxon>Pseudomonadati</taxon>
        <taxon>Rhodothermota</taxon>
        <taxon>Rhodothermia</taxon>
        <taxon>Rhodothermales</taxon>
        <taxon>Salinibacteraceae</taxon>
        <taxon>Salinibacter</taxon>
    </lineage>
</organism>